<feature type="region of interest" description="Disordered" evidence="2">
    <location>
        <begin position="231"/>
        <end position="340"/>
    </location>
</feature>
<dbReference type="PANTHER" id="PTHR21700:SF46">
    <property type="entry name" value="TRANSTHYRETIN-LIKE PROTEIN 52"/>
    <property type="match status" value="1"/>
</dbReference>
<dbReference type="WBParaSite" id="SBAD_0000535201-mRNA-1">
    <property type="protein sequence ID" value="SBAD_0000535201-mRNA-1"/>
    <property type="gene ID" value="SBAD_0000535201"/>
</dbReference>
<dbReference type="Gene3D" id="2.60.40.3330">
    <property type="match status" value="1"/>
</dbReference>
<feature type="region of interest" description="Disordered" evidence="2">
    <location>
        <begin position="62"/>
        <end position="112"/>
    </location>
</feature>
<keyword evidence="3" id="KW-0812">Transmembrane</keyword>
<dbReference type="EMBL" id="UZAM01008779">
    <property type="protein sequence ID" value="VDP06382.1"/>
    <property type="molecule type" value="Genomic_DNA"/>
</dbReference>
<gene>
    <name evidence="4" type="ORF">SBAD_LOCUS5142</name>
</gene>
<keyword evidence="5" id="KW-1185">Reference proteome</keyword>
<dbReference type="PANTHER" id="PTHR21700">
    <property type="entry name" value="TRANSTHYRETIN-LIKE FAMILY PROTEIN-RELATED"/>
    <property type="match status" value="1"/>
</dbReference>
<evidence type="ECO:0000313" key="6">
    <source>
        <dbReference type="WBParaSite" id="SBAD_0000535201-mRNA-1"/>
    </source>
</evidence>
<reference evidence="6" key="1">
    <citation type="submission" date="2016-06" db="UniProtKB">
        <authorList>
            <consortium name="WormBaseParasite"/>
        </authorList>
    </citation>
    <scope>IDENTIFICATION</scope>
</reference>
<name>A0A183INE6_9BILA</name>
<dbReference type="InterPro" id="IPR038479">
    <property type="entry name" value="Transthyretin-like_sf"/>
</dbReference>
<feature type="region of interest" description="Disordered" evidence="2">
    <location>
        <begin position="183"/>
        <end position="210"/>
    </location>
</feature>
<feature type="transmembrane region" description="Helical" evidence="3">
    <location>
        <begin position="16"/>
        <end position="37"/>
    </location>
</feature>
<evidence type="ECO:0000256" key="2">
    <source>
        <dbReference type="SAM" id="MobiDB-lite"/>
    </source>
</evidence>
<sequence>MICLAAQKSHDEEDSVIALITWGFFFPLLLFTVYKIGENAKWGVIRRVKSILKDMSEKAKPYTESRGSEEWSASEITGSKEKSVGSDVQITQRTTSTESRTSGSSSDEEANIVKEKRSSVIIRKPSTSLSNALESLENGRPVLFKLSVSHTKMPHRKVKKVTKEGYSGAHDLKSSETIDAESKLKQKVTSQPLKSLQGKGTKKRLHVKEDMQLATGNSAAALDLRKKQKLAAPSLASAEGAKREDRMPGGEQTSSMAAAGHSSVASRQEELTKQRKQALQSSASSSKDSKTTESAESSITSAKLASSVGSRQLDSSSSDASITGRRSPISDSSISTSKTSQEKGKVCAAVFSDEIKSMSMDNSASNAHGLRTRRTLETGKTMAETVGLMESEMGSCLSQMIIIAAVVSSAFCSYECFTVEGNVQCGKDMSKVSNVTVEMMDKDIPLLHHFDEKMGAVKTDQRGYFIINGCGADIDTRLYTNRPDPYLKIFHYCTRPEGETLVTFPSIRPGNSINHVGTIVLDERPTIVKW</sequence>
<protein>
    <submittedName>
        <fullName evidence="6">ZP domain-containing protein</fullName>
    </submittedName>
</protein>
<accession>A0A183INE6</accession>
<dbReference type="GO" id="GO:0009986">
    <property type="term" value="C:cell surface"/>
    <property type="evidence" value="ECO:0007669"/>
    <property type="project" value="InterPro"/>
</dbReference>
<dbReference type="InterPro" id="IPR001534">
    <property type="entry name" value="Transthyretin-like"/>
</dbReference>
<evidence type="ECO:0000313" key="5">
    <source>
        <dbReference type="Proteomes" id="UP000270296"/>
    </source>
</evidence>
<keyword evidence="3" id="KW-0472">Membrane</keyword>
<evidence type="ECO:0000256" key="1">
    <source>
        <dbReference type="ARBA" id="ARBA00010112"/>
    </source>
</evidence>
<keyword evidence="3" id="KW-1133">Transmembrane helix</keyword>
<organism evidence="6">
    <name type="scientific">Soboliphyme baturini</name>
    <dbReference type="NCBI Taxonomy" id="241478"/>
    <lineage>
        <taxon>Eukaryota</taxon>
        <taxon>Metazoa</taxon>
        <taxon>Ecdysozoa</taxon>
        <taxon>Nematoda</taxon>
        <taxon>Enoplea</taxon>
        <taxon>Dorylaimia</taxon>
        <taxon>Dioctophymatida</taxon>
        <taxon>Dioctophymatoidea</taxon>
        <taxon>Soboliphymatidae</taxon>
        <taxon>Soboliphyme</taxon>
    </lineage>
</organism>
<dbReference type="AlphaFoldDB" id="A0A183INE6"/>
<dbReference type="Proteomes" id="UP000270296">
    <property type="component" value="Unassembled WGS sequence"/>
</dbReference>
<feature type="compositionally biased region" description="Low complexity" evidence="2">
    <location>
        <begin position="91"/>
        <end position="105"/>
    </location>
</feature>
<reference evidence="4 5" key="2">
    <citation type="submission" date="2018-11" db="EMBL/GenBank/DDBJ databases">
        <authorList>
            <consortium name="Pathogen Informatics"/>
        </authorList>
    </citation>
    <scope>NUCLEOTIDE SEQUENCE [LARGE SCALE GENOMIC DNA]</scope>
</reference>
<proteinExistence type="inferred from homology"/>
<evidence type="ECO:0000256" key="3">
    <source>
        <dbReference type="SAM" id="Phobius"/>
    </source>
</evidence>
<dbReference type="OrthoDB" id="5781683at2759"/>
<comment type="similarity">
    <text evidence="1">Belongs to the nematode transthyretin-like family.</text>
</comment>
<evidence type="ECO:0000313" key="4">
    <source>
        <dbReference type="EMBL" id="VDP06382.1"/>
    </source>
</evidence>
<dbReference type="Pfam" id="PF01060">
    <property type="entry name" value="TTR-52"/>
    <property type="match status" value="1"/>
</dbReference>
<feature type="compositionally biased region" description="Low complexity" evidence="2">
    <location>
        <begin position="294"/>
        <end position="339"/>
    </location>
</feature>